<dbReference type="PROSITE" id="PS51257">
    <property type="entry name" value="PROKAR_LIPOPROTEIN"/>
    <property type="match status" value="1"/>
</dbReference>
<dbReference type="InterPro" id="IPR025419">
    <property type="entry name" value="DUF4142"/>
</dbReference>
<protein>
    <submittedName>
        <fullName evidence="4">Putative membrane protein</fullName>
    </submittedName>
</protein>
<evidence type="ECO:0000259" key="3">
    <source>
        <dbReference type="Pfam" id="PF13628"/>
    </source>
</evidence>
<feature type="region of interest" description="Disordered" evidence="1">
    <location>
        <begin position="145"/>
        <end position="164"/>
    </location>
</feature>
<keyword evidence="5" id="KW-1185">Reference proteome</keyword>
<evidence type="ECO:0000313" key="4">
    <source>
        <dbReference type="EMBL" id="MBB5283543.1"/>
    </source>
</evidence>
<name>A0A840TQM8_9BACT</name>
<dbReference type="AlphaFoldDB" id="A0A840TQM8"/>
<organism evidence="4 5">
    <name type="scientific">Rhabdobacter roseus</name>
    <dbReference type="NCBI Taxonomy" id="1655419"/>
    <lineage>
        <taxon>Bacteria</taxon>
        <taxon>Pseudomonadati</taxon>
        <taxon>Bacteroidota</taxon>
        <taxon>Cytophagia</taxon>
        <taxon>Cytophagales</taxon>
        <taxon>Cytophagaceae</taxon>
        <taxon>Rhabdobacter</taxon>
    </lineage>
</organism>
<keyword evidence="2" id="KW-0732">Signal</keyword>
<feature type="compositionally biased region" description="Acidic residues" evidence="1">
    <location>
        <begin position="33"/>
        <end position="45"/>
    </location>
</feature>
<feature type="region of interest" description="Disordered" evidence="1">
    <location>
        <begin position="22"/>
        <end position="45"/>
    </location>
</feature>
<dbReference type="Proteomes" id="UP000557307">
    <property type="component" value="Unassembled WGS sequence"/>
</dbReference>
<comment type="caution">
    <text evidence="4">The sequence shown here is derived from an EMBL/GenBank/DDBJ whole genome shotgun (WGS) entry which is preliminary data.</text>
</comment>
<feature type="domain" description="DUF4142" evidence="3">
    <location>
        <begin position="47"/>
        <end position="181"/>
    </location>
</feature>
<evidence type="ECO:0000256" key="2">
    <source>
        <dbReference type="SAM" id="SignalP"/>
    </source>
</evidence>
<proteinExistence type="predicted"/>
<dbReference type="PANTHER" id="PTHR38593:SF1">
    <property type="entry name" value="BLR2558 PROTEIN"/>
    <property type="match status" value="1"/>
</dbReference>
<dbReference type="InterPro" id="IPR012347">
    <property type="entry name" value="Ferritin-like"/>
</dbReference>
<feature type="chain" id="PRO_5032444516" evidence="2">
    <location>
        <begin position="20"/>
        <end position="187"/>
    </location>
</feature>
<dbReference type="EMBL" id="JACHGF010000002">
    <property type="protein sequence ID" value="MBB5283543.1"/>
    <property type="molecule type" value="Genomic_DNA"/>
</dbReference>
<dbReference type="Gene3D" id="1.20.1260.10">
    <property type="match status" value="1"/>
</dbReference>
<evidence type="ECO:0000256" key="1">
    <source>
        <dbReference type="SAM" id="MobiDB-lite"/>
    </source>
</evidence>
<dbReference type="RefSeq" id="WP_184173024.1">
    <property type="nucleotide sequence ID" value="NZ_JACHGF010000002.1"/>
</dbReference>
<sequence>MKKMTWNALLLACMFAAVSCNTSSDNDSKDAAEEQNEATFDDSNMEDDAEFAVAAADGGMMEVQLGELAQSKGSSQAVKDFGKMMADDHGKANTELKALAQQKNITLPTTLSDKSQKMYDDLSKKTGKDFDKDYMSHMVDDHKDDIDKFQKQADNGNDPDLKSWAANKVPTLKQHLEKAQSVRDAVK</sequence>
<dbReference type="PANTHER" id="PTHR38593">
    <property type="entry name" value="BLR2558 PROTEIN"/>
    <property type="match status" value="1"/>
</dbReference>
<feature type="signal peptide" evidence="2">
    <location>
        <begin position="1"/>
        <end position="19"/>
    </location>
</feature>
<dbReference type="Pfam" id="PF13628">
    <property type="entry name" value="DUF4142"/>
    <property type="match status" value="1"/>
</dbReference>
<gene>
    <name evidence="4" type="ORF">HNQ92_001669</name>
</gene>
<accession>A0A840TQM8</accession>
<reference evidence="4 5" key="1">
    <citation type="submission" date="2020-08" db="EMBL/GenBank/DDBJ databases">
        <title>Genomic Encyclopedia of Type Strains, Phase IV (KMG-IV): sequencing the most valuable type-strain genomes for metagenomic binning, comparative biology and taxonomic classification.</title>
        <authorList>
            <person name="Goeker M."/>
        </authorList>
    </citation>
    <scope>NUCLEOTIDE SEQUENCE [LARGE SCALE GENOMIC DNA]</scope>
    <source>
        <strain evidence="4 5">DSM 105074</strain>
    </source>
</reference>
<evidence type="ECO:0000313" key="5">
    <source>
        <dbReference type="Proteomes" id="UP000557307"/>
    </source>
</evidence>